<dbReference type="SUPFAM" id="SSF57701">
    <property type="entry name" value="Zn2/Cys6 DNA-binding domain"/>
    <property type="match status" value="1"/>
</dbReference>
<dbReference type="AlphaFoldDB" id="A0A9N9XZU7"/>
<dbReference type="GO" id="GO:0000981">
    <property type="term" value="F:DNA-binding transcription factor activity, RNA polymerase II-specific"/>
    <property type="evidence" value="ECO:0007669"/>
    <property type="project" value="InterPro"/>
</dbReference>
<evidence type="ECO:0000256" key="2">
    <source>
        <dbReference type="ARBA" id="ARBA00022723"/>
    </source>
</evidence>
<feature type="domain" description="Zn(2)-C6 fungal-type" evidence="7">
    <location>
        <begin position="282"/>
        <end position="312"/>
    </location>
</feature>
<organism evidence="8 9">
    <name type="scientific">Clonostachys byssicola</name>
    <dbReference type="NCBI Taxonomy" id="160290"/>
    <lineage>
        <taxon>Eukaryota</taxon>
        <taxon>Fungi</taxon>
        <taxon>Dikarya</taxon>
        <taxon>Ascomycota</taxon>
        <taxon>Pezizomycotina</taxon>
        <taxon>Sordariomycetes</taxon>
        <taxon>Hypocreomycetidae</taxon>
        <taxon>Hypocreales</taxon>
        <taxon>Bionectriaceae</taxon>
        <taxon>Clonostachys</taxon>
    </lineage>
</organism>
<evidence type="ECO:0000256" key="5">
    <source>
        <dbReference type="ARBA" id="ARBA00023242"/>
    </source>
</evidence>
<sequence length="846" mass="93534">MHDLIVSIALNQTKDTQLLEYIMTRHILILGGHGKIAQLLTPLLLQKSWTVTSIIRTSEQIPTIEGLATGHGKLNVLVRSLEDVREVSQAKGILDEVKPDSIVWTAGAGGKGPVERTFAVDRDAATCFVRAAIDTPSISKFVLISYLACRRASPSWWDADSWEYIRKVHASSLADYCEAKLQADQVLVQEASKRSDLAAISLRPGMLTDASSGGVELGKTKSARGNISRASVAETISALLENEGLSTCWLDLLDGEEDVAYQGETICCGAMVSETPSEPRFSCSECKLRKVKCDRTTPSCARCIRNGDVCHYPTVRRRNAPGMGLPSRPKISDLESRLAELEGKLRTQDHGQASRSSELPQTPESFGGGSNSSSSMAWTGRMEQLPAREQVDELTDIYFAKIHCTAPILHPVRYRASLYQPPHMQPPMCLQYTIMTLAANVSSAYIAEPFYRRARKYLEADEMMDDGYNITVPHIQAWILLSHFEAQQLWFSRASISVSRAVRIMQMLGLHALDAPHGPTQRTLLPPRDWCELEERRRTFWAGFMTDRGTSATTGWPVLINAHQIQTRLPASDEDYLAGVSTEPAPQSFQDALSNGGTERSSFACRIIAMHLFHECIDSNHSNPLLPSFSALDAEPFWMRFASLDQGIATAFATMPAHLCCPENMHDNDAVVVNLQLYTSTICLYRAATSRVNSASEDDTDAPPRLPIDANERVQIAAQQITTILAMAMDIHTRFRNPFTAFAAFMAAFVFIKRDQESGTRSNMDKVNALMDMMVTIGSENAMTASLAVQLAHELMKTGLDPLAMNKVYGLMSMMDQHVPLLGKESEKDGAVVFCPMEERFGKTTH</sequence>
<feature type="compositionally biased region" description="Polar residues" evidence="6">
    <location>
        <begin position="350"/>
        <end position="364"/>
    </location>
</feature>
<dbReference type="PRINTS" id="PR00755">
    <property type="entry name" value="AFLATOXINBRP"/>
</dbReference>
<evidence type="ECO:0000256" key="3">
    <source>
        <dbReference type="ARBA" id="ARBA00023015"/>
    </source>
</evidence>
<dbReference type="Gene3D" id="3.40.50.720">
    <property type="entry name" value="NAD(P)-binding Rossmann-like Domain"/>
    <property type="match status" value="1"/>
</dbReference>
<dbReference type="GO" id="GO:0008270">
    <property type="term" value="F:zinc ion binding"/>
    <property type="evidence" value="ECO:0007669"/>
    <property type="project" value="InterPro"/>
</dbReference>
<dbReference type="InterPro" id="IPR036291">
    <property type="entry name" value="NAD(P)-bd_dom_sf"/>
</dbReference>
<dbReference type="SUPFAM" id="SSF51735">
    <property type="entry name" value="NAD(P)-binding Rossmann-fold domains"/>
    <property type="match status" value="1"/>
</dbReference>
<dbReference type="Proteomes" id="UP000754883">
    <property type="component" value="Unassembled WGS sequence"/>
</dbReference>
<evidence type="ECO:0000256" key="1">
    <source>
        <dbReference type="ARBA" id="ARBA00004123"/>
    </source>
</evidence>
<dbReference type="SMART" id="SM00066">
    <property type="entry name" value="GAL4"/>
    <property type="match status" value="1"/>
</dbReference>
<dbReference type="GO" id="GO:0003677">
    <property type="term" value="F:DNA binding"/>
    <property type="evidence" value="ECO:0007669"/>
    <property type="project" value="InterPro"/>
</dbReference>
<evidence type="ECO:0000313" key="9">
    <source>
        <dbReference type="Proteomes" id="UP000754883"/>
    </source>
</evidence>
<name>A0A9N9XZU7_9HYPO</name>
<proteinExistence type="predicted"/>
<evidence type="ECO:0000256" key="4">
    <source>
        <dbReference type="ARBA" id="ARBA00023163"/>
    </source>
</evidence>
<accession>A0A9N9XZU7</accession>
<gene>
    <name evidence="8" type="ORF">CBYS24578_00006636</name>
</gene>
<dbReference type="CDD" id="cd00067">
    <property type="entry name" value="GAL4"/>
    <property type="match status" value="1"/>
</dbReference>
<dbReference type="InterPro" id="IPR016040">
    <property type="entry name" value="NAD(P)-bd_dom"/>
</dbReference>
<dbReference type="OrthoDB" id="3037908at2759"/>
<evidence type="ECO:0000313" key="8">
    <source>
        <dbReference type="EMBL" id="CAG9984955.1"/>
    </source>
</evidence>
<evidence type="ECO:0000256" key="6">
    <source>
        <dbReference type="SAM" id="MobiDB-lite"/>
    </source>
</evidence>
<dbReference type="InterPro" id="IPR001138">
    <property type="entry name" value="Zn2Cys6_DnaBD"/>
</dbReference>
<keyword evidence="5" id="KW-0539">Nucleus</keyword>
<dbReference type="PROSITE" id="PS50048">
    <property type="entry name" value="ZN2_CY6_FUNGAL_2"/>
    <property type="match status" value="1"/>
</dbReference>
<dbReference type="CDD" id="cd12148">
    <property type="entry name" value="fungal_TF_MHR"/>
    <property type="match status" value="1"/>
</dbReference>
<dbReference type="PROSITE" id="PS00463">
    <property type="entry name" value="ZN2_CY6_FUNGAL_1"/>
    <property type="match status" value="1"/>
</dbReference>
<keyword evidence="9" id="KW-1185">Reference proteome</keyword>
<dbReference type="InterPro" id="IPR007219">
    <property type="entry name" value="XnlR_reg_dom"/>
</dbReference>
<comment type="caution">
    <text evidence="8">The sequence shown here is derived from an EMBL/GenBank/DDBJ whole genome shotgun (WGS) entry which is preliminary data.</text>
</comment>
<dbReference type="EMBL" id="CABFNO020001394">
    <property type="protein sequence ID" value="CAG9984955.1"/>
    <property type="molecule type" value="Genomic_DNA"/>
</dbReference>
<dbReference type="SMART" id="SM00906">
    <property type="entry name" value="Fungal_trans"/>
    <property type="match status" value="1"/>
</dbReference>
<dbReference type="InterPro" id="IPR036864">
    <property type="entry name" value="Zn2-C6_fun-type_DNA-bd_sf"/>
</dbReference>
<comment type="subcellular location">
    <subcellularLocation>
        <location evidence="1">Nucleus</location>
    </subcellularLocation>
</comment>
<dbReference type="Pfam" id="PF04082">
    <property type="entry name" value="Fungal_trans"/>
    <property type="match status" value="1"/>
</dbReference>
<evidence type="ECO:0000259" key="7">
    <source>
        <dbReference type="PROSITE" id="PS50048"/>
    </source>
</evidence>
<dbReference type="Gene3D" id="4.10.240.10">
    <property type="entry name" value="Zn(2)-C6 fungal-type DNA-binding domain"/>
    <property type="match status" value="1"/>
</dbReference>
<dbReference type="GO" id="GO:0006351">
    <property type="term" value="P:DNA-templated transcription"/>
    <property type="evidence" value="ECO:0007669"/>
    <property type="project" value="InterPro"/>
</dbReference>
<reference evidence="8" key="1">
    <citation type="submission" date="2021-10" db="EMBL/GenBank/DDBJ databases">
        <authorList>
            <person name="Piombo E."/>
        </authorList>
    </citation>
    <scope>NUCLEOTIDE SEQUENCE</scope>
</reference>
<dbReference type="InterPro" id="IPR050815">
    <property type="entry name" value="TF_fung"/>
</dbReference>
<dbReference type="PANTHER" id="PTHR47338">
    <property type="entry name" value="ZN(II)2CYS6 TRANSCRIPTION FACTOR (EUROFUNG)-RELATED"/>
    <property type="match status" value="1"/>
</dbReference>
<dbReference type="Pfam" id="PF00172">
    <property type="entry name" value="Zn_clus"/>
    <property type="match status" value="1"/>
</dbReference>
<dbReference type="PANTHER" id="PTHR47338:SF10">
    <property type="entry name" value="TRANSCRIPTION FACTOR DOMAIN-CONTAINING PROTEIN-RELATED"/>
    <property type="match status" value="1"/>
</dbReference>
<protein>
    <recommendedName>
        <fullName evidence="7">Zn(2)-C6 fungal-type domain-containing protein</fullName>
    </recommendedName>
</protein>
<feature type="region of interest" description="Disordered" evidence="6">
    <location>
        <begin position="346"/>
        <end position="380"/>
    </location>
</feature>
<keyword evidence="3" id="KW-0805">Transcription regulation</keyword>
<dbReference type="GO" id="GO:0005634">
    <property type="term" value="C:nucleus"/>
    <property type="evidence" value="ECO:0007669"/>
    <property type="project" value="UniProtKB-SubCell"/>
</dbReference>
<keyword evidence="4" id="KW-0804">Transcription</keyword>
<keyword evidence="2" id="KW-0479">Metal-binding</keyword>
<dbReference type="Pfam" id="PF13460">
    <property type="entry name" value="NAD_binding_10"/>
    <property type="match status" value="1"/>
</dbReference>